<reference evidence="2" key="1">
    <citation type="submission" date="2020-02" db="EMBL/GenBank/DDBJ databases">
        <authorList>
            <person name="Meier V. D."/>
        </authorList>
    </citation>
    <scope>NUCLEOTIDE SEQUENCE</scope>
    <source>
        <strain evidence="2">AVDCRST_MAG64</strain>
    </source>
</reference>
<sequence>MTLKQRHSCHGRPARAGGTAVEQCGNPRFSDVPVNPHGRDAHDMVEGKFRSFLVPAREPNRVLVRATKATVSR</sequence>
<evidence type="ECO:0000256" key="1">
    <source>
        <dbReference type="SAM" id="MobiDB-lite"/>
    </source>
</evidence>
<name>A0A6J4QHB5_9BACT</name>
<organism evidence="2">
    <name type="scientific">uncultured Phycisphaerae bacterium</name>
    <dbReference type="NCBI Taxonomy" id="904963"/>
    <lineage>
        <taxon>Bacteria</taxon>
        <taxon>Pseudomonadati</taxon>
        <taxon>Planctomycetota</taxon>
        <taxon>Phycisphaerae</taxon>
        <taxon>environmental samples</taxon>
    </lineage>
</organism>
<proteinExistence type="predicted"/>
<gene>
    <name evidence="2" type="ORF">AVDCRST_MAG64-4254</name>
</gene>
<accession>A0A6J4QHB5</accession>
<evidence type="ECO:0000313" key="2">
    <source>
        <dbReference type="EMBL" id="CAA9441980.1"/>
    </source>
</evidence>
<protein>
    <submittedName>
        <fullName evidence="2">Uncharacterized protein</fullName>
    </submittedName>
</protein>
<dbReference type="EMBL" id="CADCUQ010000985">
    <property type="protein sequence ID" value="CAA9441980.1"/>
    <property type="molecule type" value="Genomic_DNA"/>
</dbReference>
<feature type="region of interest" description="Disordered" evidence="1">
    <location>
        <begin position="1"/>
        <end position="40"/>
    </location>
</feature>
<feature type="compositionally biased region" description="Basic residues" evidence="1">
    <location>
        <begin position="1"/>
        <end position="13"/>
    </location>
</feature>
<dbReference type="AlphaFoldDB" id="A0A6J4QHB5"/>